<evidence type="ECO:0000256" key="3">
    <source>
        <dbReference type="ARBA" id="ARBA00022692"/>
    </source>
</evidence>
<dbReference type="EC" id="3.6.3.17" evidence="7"/>
<dbReference type="Pfam" id="PF02653">
    <property type="entry name" value="BPD_transp_2"/>
    <property type="match status" value="1"/>
</dbReference>
<dbReference type="AlphaFoldDB" id="B8D162"/>
<evidence type="ECO:0000256" key="4">
    <source>
        <dbReference type="ARBA" id="ARBA00022989"/>
    </source>
</evidence>
<dbReference type="eggNOG" id="COG1172">
    <property type="taxonomic scope" value="Bacteria"/>
</dbReference>
<keyword evidence="8" id="KW-1185">Reference proteome</keyword>
<dbReference type="GO" id="GO:0005886">
    <property type="term" value="C:plasma membrane"/>
    <property type="evidence" value="ECO:0007669"/>
    <property type="project" value="UniProtKB-SubCell"/>
</dbReference>
<evidence type="ECO:0000313" key="8">
    <source>
        <dbReference type="Proteomes" id="UP000000719"/>
    </source>
</evidence>
<reference evidence="7 8" key="1">
    <citation type="journal article" date="2009" name="PLoS ONE">
        <title>Genome analysis of the anaerobic thermohalophilic bacterium Halothermothrix orenii.</title>
        <authorList>
            <person name="Mavromatis K."/>
            <person name="Ivanova N."/>
            <person name="Anderson I."/>
            <person name="Lykidis A."/>
            <person name="Hooper S.D."/>
            <person name="Sun H."/>
            <person name="Kunin V."/>
            <person name="Lapidus A."/>
            <person name="Hugenholtz P."/>
            <person name="Patel B."/>
            <person name="Kyrpides N.C."/>
        </authorList>
    </citation>
    <scope>NUCLEOTIDE SEQUENCE [LARGE SCALE GENOMIC DNA]</scope>
    <source>
        <strain evidence="8">H 168 / OCM 544 / DSM 9562</strain>
    </source>
</reference>
<keyword evidence="7" id="KW-0378">Hydrolase</keyword>
<dbReference type="CDD" id="cd06579">
    <property type="entry name" value="TM_PBP1_transp_AraH_like"/>
    <property type="match status" value="1"/>
</dbReference>
<feature type="transmembrane region" description="Helical" evidence="6">
    <location>
        <begin position="221"/>
        <end position="241"/>
    </location>
</feature>
<dbReference type="STRING" id="373903.Hore_22690"/>
<feature type="transmembrane region" description="Helical" evidence="6">
    <location>
        <begin position="166"/>
        <end position="188"/>
    </location>
</feature>
<feature type="transmembrane region" description="Helical" evidence="6">
    <location>
        <begin position="51"/>
        <end position="71"/>
    </location>
</feature>
<feature type="transmembrane region" description="Helical" evidence="6">
    <location>
        <begin position="21"/>
        <end position="39"/>
    </location>
</feature>
<dbReference type="GO" id="GO:0016787">
    <property type="term" value="F:hydrolase activity"/>
    <property type="evidence" value="ECO:0007669"/>
    <property type="project" value="UniProtKB-KW"/>
</dbReference>
<dbReference type="EMBL" id="CP001098">
    <property type="protein sequence ID" value="ACL71014.1"/>
    <property type="molecule type" value="Genomic_DNA"/>
</dbReference>
<dbReference type="RefSeq" id="WP_015923983.1">
    <property type="nucleotide sequence ID" value="NC_011899.1"/>
</dbReference>
<dbReference type="KEGG" id="hor:Hore_22690"/>
<protein>
    <submittedName>
        <fullName evidence="7">Monosaccharide-transporting ATPase</fullName>
        <ecNumber evidence="7">3.6.3.17</ecNumber>
    </submittedName>
</protein>
<proteinExistence type="predicted"/>
<accession>B8D162</accession>
<dbReference type="GO" id="GO:0022857">
    <property type="term" value="F:transmembrane transporter activity"/>
    <property type="evidence" value="ECO:0007669"/>
    <property type="project" value="InterPro"/>
</dbReference>
<dbReference type="Proteomes" id="UP000000719">
    <property type="component" value="Chromosome"/>
</dbReference>
<evidence type="ECO:0000256" key="1">
    <source>
        <dbReference type="ARBA" id="ARBA00004651"/>
    </source>
</evidence>
<dbReference type="PANTHER" id="PTHR32196">
    <property type="entry name" value="ABC TRANSPORTER PERMEASE PROTEIN YPHD-RELATED-RELATED"/>
    <property type="match status" value="1"/>
</dbReference>
<feature type="transmembrane region" description="Helical" evidence="6">
    <location>
        <begin position="128"/>
        <end position="154"/>
    </location>
</feature>
<keyword evidence="4 6" id="KW-1133">Transmembrane helix</keyword>
<evidence type="ECO:0000256" key="6">
    <source>
        <dbReference type="SAM" id="Phobius"/>
    </source>
</evidence>
<gene>
    <name evidence="7" type="ordered locus">Hore_22690</name>
</gene>
<evidence type="ECO:0000256" key="2">
    <source>
        <dbReference type="ARBA" id="ARBA00022475"/>
    </source>
</evidence>
<comment type="subcellular location">
    <subcellularLocation>
        <location evidence="1">Cell membrane</location>
        <topology evidence="1">Multi-pass membrane protein</topology>
    </subcellularLocation>
</comment>
<dbReference type="InterPro" id="IPR001851">
    <property type="entry name" value="ABC_transp_permease"/>
</dbReference>
<keyword evidence="5 6" id="KW-0472">Membrane</keyword>
<dbReference type="HOGENOM" id="CLU_028880_2_2_9"/>
<organism evidence="7 8">
    <name type="scientific">Halothermothrix orenii (strain H 168 / OCM 544 / DSM 9562)</name>
    <dbReference type="NCBI Taxonomy" id="373903"/>
    <lineage>
        <taxon>Bacteria</taxon>
        <taxon>Bacillati</taxon>
        <taxon>Bacillota</taxon>
        <taxon>Clostridia</taxon>
        <taxon>Halanaerobiales</taxon>
        <taxon>Halothermotrichaceae</taxon>
        <taxon>Halothermothrix</taxon>
    </lineage>
</organism>
<feature type="transmembrane region" description="Helical" evidence="6">
    <location>
        <begin position="297"/>
        <end position="316"/>
    </location>
</feature>
<sequence>MNRVASKKRLKFLEGEFIKSYGGILLGLIIICLIFTILSPRFLNIRNIMNIILQVSIIAIAAFGMTFALIIGGIDLSVGSTIALVGTVAAFLLTQGLPFLLVLLLTLAFGAILGLFNGTMISKLHIPAFIVTVATMSIFRGIAYLITGGIPIVIQDGVFLALGNNSFLGIPIPVLVLLGLFIVTGVLLSKTKFGRHAYITGGNEEAARFAGIKVSNLKIKIYVITSLMATVSGILLASRLYSAQPNAASGYELDAIAASVLGGTSLSGGYGTIFGTLIGAIIIGVINNGMNLVSVPYFYQLIVKGLVILVAVYIDVRNKSNR</sequence>
<keyword evidence="3 6" id="KW-0812">Transmembrane</keyword>
<keyword evidence="2" id="KW-1003">Cell membrane</keyword>
<evidence type="ECO:0000256" key="5">
    <source>
        <dbReference type="ARBA" id="ARBA00023136"/>
    </source>
</evidence>
<evidence type="ECO:0000313" key="7">
    <source>
        <dbReference type="EMBL" id="ACL71014.1"/>
    </source>
</evidence>
<name>B8D162_HALOH</name>
<feature type="transmembrane region" description="Helical" evidence="6">
    <location>
        <begin position="99"/>
        <end position="116"/>
    </location>
</feature>